<organism evidence="7">
    <name type="scientific">Bacillus cereus</name>
    <dbReference type="NCBI Taxonomy" id="1396"/>
    <lineage>
        <taxon>Bacteria</taxon>
        <taxon>Bacillati</taxon>
        <taxon>Bacillota</taxon>
        <taxon>Bacilli</taxon>
        <taxon>Bacillales</taxon>
        <taxon>Bacillaceae</taxon>
        <taxon>Bacillus</taxon>
        <taxon>Bacillus cereus group</taxon>
    </lineage>
</organism>
<comment type="subcellular location">
    <subcellularLocation>
        <location evidence="1">Membrane</location>
        <topology evidence="1">Multi-pass membrane protein</topology>
    </subcellularLocation>
</comment>
<evidence type="ECO:0000313" key="7">
    <source>
        <dbReference type="EMBL" id="AAW29991.1"/>
    </source>
</evidence>
<protein>
    <submittedName>
        <fullName evidence="7">Tripartite hemolysin BL component L1</fullName>
    </submittedName>
</protein>
<feature type="transmembrane region" description="Helical" evidence="5">
    <location>
        <begin position="234"/>
        <end position="262"/>
    </location>
</feature>
<dbReference type="SUPFAM" id="SSF58100">
    <property type="entry name" value="Bacterial hemolysins"/>
    <property type="match status" value="1"/>
</dbReference>
<proteinExistence type="predicted"/>
<dbReference type="AlphaFoldDB" id="Q32TH5"/>
<dbReference type="InterPro" id="IPR007941">
    <property type="entry name" value="DUF726"/>
</dbReference>
<dbReference type="Pfam" id="PF05277">
    <property type="entry name" value="DUF726"/>
    <property type="match status" value="1"/>
</dbReference>
<dbReference type="GO" id="GO:0016020">
    <property type="term" value="C:membrane"/>
    <property type="evidence" value="ECO:0007669"/>
    <property type="project" value="UniProtKB-SubCell"/>
</dbReference>
<accession>Q32TH5</accession>
<evidence type="ECO:0000256" key="6">
    <source>
        <dbReference type="SAM" id="SignalP"/>
    </source>
</evidence>
<name>Q32TH5_BACCE</name>
<dbReference type="PANTHER" id="PTHR38443">
    <property type="match status" value="1"/>
</dbReference>
<dbReference type="InterPro" id="IPR008414">
    <property type="entry name" value="HBL"/>
</dbReference>
<sequence length="406" mass="43824">MKKLPLKVLAVATLATVITATNGNTIHVLAQEQTAQEQKVGNYELGPEGLKKALAETGSNILVMDLYAKTMIKQPNVNLSNIDLGPEGGELIKNIHLNQELSRINANYWLDTAKPKIQTTARNIVNYDEQFKNYYDTLVDTVQKKDKAGLKEGINDLITTIDTNSKEVTEVIKMLEAFKTKLYTNTTDFKNNVGGPDGKGGLTAILAGKQALIPQLHAEIEKLSATQKEHFNNVLAWSIGGGLGAAILVIAAIGGAVVIVVTGGTATPVVVGGLTALGAAGIGLGTAAGVTASNHMNSYNEISNKIGQLSMKADLANQAVISLNSTKDTLTYLYQTVDQAIMSLTNIQKQWNTMGANYKDLYDNIDQMQEHKLSLIPDDLKAAKQSWNDIHKDAEFISKDIAFKQE</sequence>
<dbReference type="EMBL" id="AY822582">
    <property type="protein sequence ID" value="AAW29991.1"/>
    <property type="molecule type" value="Genomic_DNA"/>
</dbReference>
<evidence type="ECO:0000256" key="2">
    <source>
        <dbReference type="ARBA" id="ARBA00022692"/>
    </source>
</evidence>
<evidence type="ECO:0000256" key="1">
    <source>
        <dbReference type="ARBA" id="ARBA00004141"/>
    </source>
</evidence>
<evidence type="ECO:0000256" key="4">
    <source>
        <dbReference type="ARBA" id="ARBA00023136"/>
    </source>
</evidence>
<keyword evidence="3 5" id="KW-1133">Transmembrane helix</keyword>
<feature type="transmembrane region" description="Helical" evidence="5">
    <location>
        <begin position="269"/>
        <end position="290"/>
    </location>
</feature>
<dbReference type="PANTHER" id="PTHR38443:SF2">
    <property type="entry name" value="NON-HEMOLYTIC ENTEROTOXIN LYTIC COMPONENT L1"/>
    <property type="match status" value="1"/>
</dbReference>
<dbReference type="InterPro" id="IPR052785">
    <property type="entry name" value="Enterotoxin_cmpnt"/>
</dbReference>
<feature type="signal peptide" evidence="6">
    <location>
        <begin position="1"/>
        <end position="20"/>
    </location>
</feature>
<evidence type="ECO:0000256" key="3">
    <source>
        <dbReference type="ARBA" id="ARBA00022989"/>
    </source>
</evidence>
<keyword evidence="2 5" id="KW-0812">Transmembrane</keyword>
<gene>
    <name evidence="7" type="primary">hblD</name>
</gene>
<dbReference type="Gene3D" id="1.20.1170.10">
    <property type="match status" value="1"/>
</dbReference>
<keyword evidence="4 5" id="KW-0472">Membrane</keyword>
<dbReference type="CDD" id="cd22653">
    <property type="entry name" value="ClyA_HblB-like"/>
    <property type="match status" value="1"/>
</dbReference>
<dbReference type="RefSeq" id="WP_088232746.1">
    <property type="nucleotide sequence ID" value="NZ_JARXKI010000014.1"/>
</dbReference>
<keyword evidence="6" id="KW-0732">Signal</keyword>
<evidence type="ECO:0000256" key="5">
    <source>
        <dbReference type="SAM" id="Phobius"/>
    </source>
</evidence>
<reference evidence="7" key="1">
    <citation type="submission" date="2004-11" db="EMBL/GenBank/DDBJ databases">
        <title>Sequence analysis reveals polymorphisms of hemolysin BL genes in Bacillus cereus.</title>
        <authorList>
            <person name="Thaenthanee S."/>
            <person name="Wong A.C.L."/>
            <person name="Panbangred W."/>
        </authorList>
    </citation>
    <scope>NUCLEOTIDE SEQUENCE</scope>
    <source>
        <strain evidence="7">TG0014</strain>
    </source>
</reference>
<feature type="chain" id="PRO_5038478497" evidence="6">
    <location>
        <begin position="21"/>
        <end position="406"/>
    </location>
</feature>
<dbReference type="OrthoDB" id="9812531at2"/>
<dbReference type="Pfam" id="PF05791">
    <property type="entry name" value="Bacillus_HBL"/>
    <property type="match status" value="1"/>
</dbReference>